<dbReference type="InterPro" id="IPR021136">
    <property type="entry name" value="Flagellar_hook_control-like_C"/>
</dbReference>
<keyword evidence="4" id="KW-1185">Reference proteome</keyword>
<dbReference type="RefSeq" id="WP_142941961.1">
    <property type="nucleotide sequence ID" value="NZ_VIKR01000002.1"/>
</dbReference>
<feature type="domain" description="Flagellar hook-length control protein-like C-terminal" evidence="2">
    <location>
        <begin position="399"/>
        <end position="479"/>
    </location>
</feature>
<evidence type="ECO:0000313" key="4">
    <source>
        <dbReference type="Proteomes" id="UP000317839"/>
    </source>
</evidence>
<protein>
    <submittedName>
        <fullName evidence="3">Flagellar hook-length control protein FliK</fullName>
    </submittedName>
</protein>
<name>A0A545TDU7_9GAMM</name>
<gene>
    <name evidence="3" type="ORF">FLL45_10465</name>
</gene>
<keyword evidence="3" id="KW-0969">Cilium</keyword>
<dbReference type="PANTHER" id="PTHR37533:SF2">
    <property type="entry name" value="FLAGELLAR HOOK-LENGTH CONTROL PROTEIN"/>
    <property type="match status" value="1"/>
</dbReference>
<organism evidence="3 4">
    <name type="scientific">Aliikangiella marina</name>
    <dbReference type="NCBI Taxonomy" id="1712262"/>
    <lineage>
        <taxon>Bacteria</taxon>
        <taxon>Pseudomonadati</taxon>
        <taxon>Pseudomonadota</taxon>
        <taxon>Gammaproteobacteria</taxon>
        <taxon>Oceanospirillales</taxon>
        <taxon>Pleioneaceae</taxon>
        <taxon>Aliikangiella</taxon>
    </lineage>
</organism>
<comment type="caution">
    <text evidence="3">The sequence shown here is derived from an EMBL/GenBank/DDBJ whole genome shotgun (WGS) entry which is preliminary data.</text>
</comment>
<dbReference type="Pfam" id="PF02120">
    <property type="entry name" value="Flg_hook"/>
    <property type="match status" value="1"/>
</dbReference>
<feature type="compositionally biased region" description="Polar residues" evidence="1">
    <location>
        <begin position="472"/>
        <end position="481"/>
    </location>
</feature>
<dbReference type="PANTHER" id="PTHR37533">
    <property type="entry name" value="FLAGELLAR HOOK-LENGTH CONTROL PROTEIN"/>
    <property type="match status" value="1"/>
</dbReference>
<reference evidence="3 4" key="1">
    <citation type="submission" date="2019-06" db="EMBL/GenBank/DDBJ databases">
        <title>Draft genome of Aliikangiella marina GYP-15.</title>
        <authorList>
            <person name="Wang G."/>
        </authorList>
    </citation>
    <scope>NUCLEOTIDE SEQUENCE [LARGE SCALE GENOMIC DNA]</scope>
    <source>
        <strain evidence="3 4">GYP-15</strain>
    </source>
</reference>
<proteinExistence type="predicted"/>
<feature type="region of interest" description="Disordered" evidence="1">
    <location>
        <begin position="471"/>
        <end position="505"/>
    </location>
</feature>
<dbReference type="CDD" id="cd17470">
    <property type="entry name" value="T3SS_Flik_C"/>
    <property type="match status" value="1"/>
</dbReference>
<accession>A0A545TDU7</accession>
<dbReference type="InterPro" id="IPR052563">
    <property type="entry name" value="FliK"/>
</dbReference>
<keyword evidence="3" id="KW-0282">Flagellum</keyword>
<dbReference type="Gene3D" id="3.30.750.140">
    <property type="match status" value="1"/>
</dbReference>
<evidence type="ECO:0000256" key="1">
    <source>
        <dbReference type="SAM" id="MobiDB-lite"/>
    </source>
</evidence>
<dbReference type="InterPro" id="IPR038610">
    <property type="entry name" value="FliK-like_C_sf"/>
</dbReference>
<evidence type="ECO:0000259" key="2">
    <source>
        <dbReference type="Pfam" id="PF02120"/>
    </source>
</evidence>
<evidence type="ECO:0000313" key="3">
    <source>
        <dbReference type="EMBL" id="TQV75346.1"/>
    </source>
</evidence>
<dbReference type="OrthoDB" id="1792985at2"/>
<dbReference type="AlphaFoldDB" id="A0A545TDU7"/>
<sequence>MVNSGATGFLFETRPKASHTIGLIESQSNNDMQNNKLESENGGNSFAMVFDQSVIGQIKPGAKHEKGRFDVIDEPVFLESDIAASNGNKLPSDGTSELVAGNSVFNLGGNNSISGGPEIDIGPKPFDWVIPIKGNGGEASLSEFDITPKPLEIVQHREGFLANPPSDLNLSFENAANSIFPTDDIFSQIESRSFTMIAFQGFSQDDLSSGNQKKGDFNFSASHLLSSNESLSVVDKSLKNKLFESLSLGERFKLSKDIINGSDLASGKANLGKSNLDLVNEKFANLTMSQESESFLAGKKGLLNSNSFSEKFLSDLSSLKPLVSSKANGLGANATTIGLSGLLSSSASGEPVTYSNALSSQAVGLEASEAAKTLLLSSNSQFSQGLNLKSHFTPNLAMRIQWMFNRAVNSAEVMMDPPELGPMTVKIQQTNGETQVMFQVNNPQTKDALESNLDKLKMLLQEQGINLGDAQVEQQKSQNDSHSQKKQDAQQEQETVAEIAPDKSNHQNVILDSIVDVYS</sequence>
<keyword evidence="3" id="KW-0966">Cell projection</keyword>
<dbReference type="Proteomes" id="UP000317839">
    <property type="component" value="Unassembled WGS sequence"/>
</dbReference>
<dbReference type="EMBL" id="VIKR01000002">
    <property type="protein sequence ID" value="TQV75346.1"/>
    <property type="molecule type" value="Genomic_DNA"/>
</dbReference>